<comment type="cofactor">
    <cofactor evidence="1 4">
        <name>a divalent metal cation</name>
        <dbReference type="ChEBI" id="CHEBI:60240"/>
    </cofactor>
</comment>
<feature type="site" description="Important for substrate specificity" evidence="4">
    <location>
        <position position="77"/>
    </location>
</feature>
<evidence type="ECO:0000313" key="5">
    <source>
        <dbReference type="EMBL" id="GLR13850.1"/>
    </source>
</evidence>
<comment type="catalytic activity">
    <reaction evidence="4">
        <text>UTP + H2O = UMP + diphosphate + H(+)</text>
        <dbReference type="Rhea" id="RHEA:29395"/>
        <dbReference type="ChEBI" id="CHEBI:15377"/>
        <dbReference type="ChEBI" id="CHEBI:15378"/>
        <dbReference type="ChEBI" id="CHEBI:33019"/>
        <dbReference type="ChEBI" id="CHEBI:46398"/>
        <dbReference type="ChEBI" id="CHEBI:57865"/>
        <dbReference type="EC" id="3.6.1.9"/>
    </reaction>
</comment>
<dbReference type="EC" id="3.6.1.9" evidence="4"/>
<dbReference type="SUPFAM" id="SSF52972">
    <property type="entry name" value="ITPase-like"/>
    <property type="match status" value="1"/>
</dbReference>
<feature type="site" description="Important for substrate specificity" evidence="4">
    <location>
        <position position="159"/>
    </location>
</feature>
<comment type="caution">
    <text evidence="5">The sequence shown here is derived from an EMBL/GenBank/DDBJ whole genome shotgun (WGS) entry which is preliminary data.</text>
</comment>
<comment type="similarity">
    <text evidence="4">Belongs to the Maf family. YhdE subfamily.</text>
</comment>
<dbReference type="PANTHER" id="PTHR43213:SF5">
    <property type="entry name" value="BIFUNCTIONAL DTTP_UTP PYROPHOSPHATASE_METHYLTRANSFERASE PROTEIN-RELATED"/>
    <property type="match status" value="1"/>
</dbReference>
<gene>
    <name evidence="5" type="primary">maf-2</name>
    <name evidence="5" type="ORF">GCM10007907_26400</name>
</gene>
<keyword evidence="3 4" id="KW-0546">Nucleotide metabolism</keyword>
<keyword evidence="6" id="KW-1185">Reference proteome</keyword>
<protein>
    <recommendedName>
        <fullName evidence="4">dTTP/UTP pyrophosphatase</fullName>
        <shortName evidence="4">dTTPase/UTPase</shortName>
        <ecNumber evidence="4">3.6.1.9</ecNumber>
    </recommendedName>
    <alternativeName>
        <fullName evidence="4">Nucleoside triphosphate pyrophosphatase</fullName>
    </alternativeName>
    <alternativeName>
        <fullName evidence="4">Nucleotide pyrophosphatase</fullName>
        <shortName evidence="4">Nucleotide PPase</shortName>
    </alternativeName>
</protein>
<comment type="caution">
    <text evidence="4">Lacks conserved residue(s) required for the propagation of feature annotation.</text>
</comment>
<keyword evidence="4" id="KW-0963">Cytoplasm</keyword>
<feature type="active site" description="Proton acceptor" evidence="4">
    <location>
        <position position="76"/>
    </location>
</feature>
<dbReference type="RefSeq" id="WP_284196953.1">
    <property type="nucleotide sequence ID" value="NZ_BSOG01000003.1"/>
</dbReference>
<dbReference type="CDD" id="cd00555">
    <property type="entry name" value="Maf"/>
    <property type="match status" value="1"/>
</dbReference>
<dbReference type="HAMAP" id="MF_00528">
    <property type="entry name" value="Maf"/>
    <property type="match status" value="1"/>
</dbReference>
<accession>A0ABQ5YFT0</accession>
<dbReference type="EMBL" id="BSOG01000003">
    <property type="protein sequence ID" value="GLR13850.1"/>
    <property type="molecule type" value="Genomic_DNA"/>
</dbReference>
<sequence>MTKPTIYLASASPRRRELLGQIGVPIELVRCEIDESPLPGEQALPYVSRLARAKAQAGVATYRREGREPRLLLAADTTVALDGLILGKPESPEDAVAMLMRLSGSCHQVLTGVALTDGERTETAVSTSQVRFRDLAEAEIRAYVASGEPMDKAGSYGAQGLGAILIADLQGSFSGVVGLPLCETAELLRRFDYPLL</sequence>
<dbReference type="PANTHER" id="PTHR43213">
    <property type="entry name" value="BIFUNCTIONAL DTTP/UTP PYROPHOSPHATASE/METHYLTRANSFERASE PROTEIN-RELATED"/>
    <property type="match status" value="1"/>
</dbReference>
<evidence type="ECO:0000256" key="4">
    <source>
        <dbReference type="HAMAP-Rule" id="MF_00528"/>
    </source>
</evidence>
<comment type="function">
    <text evidence="4">Nucleoside triphosphate pyrophosphatase that hydrolyzes dTTP and UTP. May have a dual role in cell division arrest and in preventing the incorporation of modified nucleotides into cellular nucleic acids.</text>
</comment>
<organism evidence="5 6">
    <name type="scientific">Chitinimonas prasina</name>
    <dbReference type="NCBI Taxonomy" id="1434937"/>
    <lineage>
        <taxon>Bacteria</taxon>
        <taxon>Pseudomonadati</taxon>
        <taxon>Pseudomonadota</taxon>
        <taxon>Betaproteobacteria</taxon>
        <taxon>Neisseriales</taxon>
        <taxon>Chitinibacteraceae</taxon>
        <taxon>Chitinimonas</taxon>
    </lineage>
</organism>
<dbReference type="Proteomes" id="UP001156706">
    <property type="component" value="Unassembled WGS sequence"/>
</dbReference>
<dbReference type="InterPro" id="IPR029001">
    <property type="entry name" value="ITPase-like_fam"/>
</dbReference>
<dbReference type="PIRSF" id="PIRSF006305">
    <property type="entry name" value="Maf"/>
    <property type="match status" value="1"/>
</dbReference>
<keyword evidence="2 4" id="KW-0378">Hydrolase</keyword>
<name>A0ABQ5YFT0_9NEIS</name>
<evidence type="ECO:0000256" key="3">
    <source>
        <dbReference type="ARBA" id="ARBA00023080"/>
    </source>
</evidence>
<evidence type="ECO:0000256" key="1">
    <source>
        <dbReference type="ARBA" id="ARBA00001968"/>
    </source>
</evidence>
<proteinExistence type="inferred from homology"/>
<evidence type="ECO:0000256" key="2">
    <source>
        <dbReference type="ARBA" id="ARBA00022801"/>
    </source>
</evidence>
<evidence type="ECO:0000313" key="6">
    <source>
        <dbReference type="Proteomes" id="UP001156706"/>
    </source>
</evidence>
<dbReference type="InterPro" id="IPR003697">
    <property type="entry name" value="Maf-like"/>
</dbReference>
<dbReference type="Pfam" id="PF02545">
    <property type="entry name" value="Maf"/>
    <property type="match status" value="1"/>
</dbReference>
<comment type="subcellular location">
    <subcellularLocation>
        <location evidence="4">Cytoplasm</location>
    </subcellularLocation>
</comment>
<feature type="site" description="Important for substrate specificity" evidence="4">
    <location>
        <position position="14"/>
    </location>
</feature>
<dbReference type="Gene3D" id="3.90.950.10">
    <property type="match status" value="1"/>
</dbReference>
<comment type="catalytic activity">
    <reaction evidence="4">
        <text>dTTP + H2O = dTMP + diphosphate + H(+)</text>
        <dbReference type="Rhea" id="RHEA:28534"/>
        <dbReference type="ChEBI" id="CHEBI:15377"/>
        <dbReference type="ChEBI" id="CHEBI:15378"/>
        <dbReference type="ChEBI" id="CHEBI:33019"/>
        <dbReference type="ChEBI" id="CHEBI:37568"/>
        <dbReference type="ChEBI" id="CHEBI:63528"/>
        <dbReference type="EC" id="3.6.1.9"/>
    </reaction>
</comment>
<dbReference type="NCBIfam" id="TIGR00172">
    <property type="entry name" value="maf"/>
    <property type="match status" value="1"/>
</dbReference>
<reference evidence="6" key="1">
    <citation type="journal article" date="2019" name="Int. J. Syst. Evol. Microbiol.">
        <title>The Global Catalogue of Microorganisms (GCM) 10K type strain sequencing project: providing services to taxonomists for standard genome sequencing and annotation.</title>
        <authorList>
            <consortium name="The Broad Institute Genomics Platform"/>
            <consortium name="The Broad Institute Genome Sequencing Center for Infectious Disease"/>
            <person name="Wu L."/>
            <person name="Ma J."/>
        </authorList>
    </citation>
    <scope>NUCLEOTIDE SEQUENCE [LARGE SCALE GENOMIC DNA]</scope>
    <source>
        <strain evidence="6">NBRC 110044</strain>
    </source>
</reference>